<sequence>MTMTYEQLAEKLKVAKDFRESFVEWTKDFYEAEYYYNHCTKYAKKNNIAIEEDAVKQHMFDKLYEIADSRGNEYERCLIADMAWDLCGDNQPINYGIGTVEDIFDNIEIFLEANKKVAEIARKETNVDEDTFSDESNDYLTDNWSEMYDMLKNNK</sequence>
<reference evidence="1 2" key="1">
    <citation type="journal article" date="2015" name="Genome Announc.">
        <title>Expanding the biotechnology potential of lactobacilli through comparative genomics of 213 strains and associated genera.</title>
        <authorList>
            <person name="Sun Z."/>
            <person name="Harris H.M."/>
            <person name="McCann A."/>
            <person name="Guo C."/>
            <person name="Argimon S."/>
            <person name="Zhang W."/>
            <person name="Yang X."/>
            <person name="Jeffery I.B."/>
            <person name="Cooney J.C."/>
            <person name="Kagawa T.F."/>
            <person name="Liu W."/>
            <person name="Song Y."/>
            <person name="Salvetti E."/>
            <person name="Wrobel A."/>
            <person name="Rasinkangas P."/>
            <person name="Parkhill J."/>
            <person name="Rea M.C."/>
            <person name="O'Sullivan O."/>
            <person name="Ritari J."/>
            <person name="Douillard F.P."/>
            <person name="Paul Ross R."/>
            <person name="Yang R."/>
            <person name="Briner A.E."/>
            <person name="Felis G.E."/>
            <person name="de Vos W.M."/>
            <person name="Barrangou R."/>
            <person name="Klaenhammer T.R."/>
            <person name="Caufield P.W."/>
            <person name="Cui Y."/>
            <person name="Zhang H."/>
            <person name="O'Toole P.W."/>
        </authorList>
    </citation>
    <scope>NUCLEOTIDE SEQUENCE [LARGE SCALE GENOMIC DNA]</scope>
    <source>
        <strain evidence="1 2">DSM 20444</strain>
    </source>
</reference>
<dbReference type="PATRIC" id="fig|1046596.6.peg.2146"/>
<gene>
    <name evidence="1" type="ORF">FD00_GL002045</name>
</gene>
<dbReference type="RefSeq" id="WP_010078231.1">
    <property type="nucleotide sequence ID" value="NZ_AYYH01000006.1"/>
</dbReference>
<name>A0A0R2E596_9LACO</name>
<accession>A0A0R2E596</accession>
<dbReference type="EMBL" id="AYYH01000006">
    <property type="protein sequence ID" value="KRN10803.1"/>
    <property type="molecule type" value="Genomic_DNA"/>
</dbReference>
<dbReference type="Proteomes" id="UP000050898">
    <property type="component" value="Unassembled WGS sequence"/>
</dbReference>
<dbReference type="OrthoDB" id="9966974at2"/>
<dbReference type="AlphaFoldDB" id="A0A0R2E596"/>
<protein>
    <submittedName>
        <fullName evidence="1">Uncharacterized protein</fullName>
    </submittedName>
</protein>
<proteinExistence type="predicted"/>
<evidence type="ECO:0000313" key="2">
    <source>
        <dbReference type="Proteomes" id="UP000050898"/>
    </source>
</evidence>
<comment type="caution">
    <text evidence="1">The sequence shown here is derived from an EMBL/GenBank/DDBJ whole genome shotgun (WGS) entry which is preliminary data.</text>
</comment>
<evidence type="ECO:0000313" key="1">
    <source>
        <dbReference type="EMBL" id="KRN10803.1"/>
    </source>
</evidence>
<organism evidence="1 2">
    <name type="scientific">Liquorilactobacillus mali KCTC 3596 = DSM 20444</name>
    <dbReference type="NCBI Taxonomy" id="1046596"/>
    <lineage>
        <taxon>Bacteria</taxon>
        <taxon>Bacillati</taxon>
        <taxon>Bacillota</taxon>
        <taxon>Bacilli</taxon>
        <taxon>Lactobacillales</taxon>
        <taxon>Lactobacillaceae</taxon>
        <taxon>Liquorilactobacillus</taxon>
    </lineage>
</organism>
<keyword evidence="2" id="KW-1185">Reference proteome</keyword>